<feature type="domain" description="ABC1 atypical kinase-like" evidence="2">
    <location>
        <begin position="1"/>
        <end position="212"/>
    </location>
</feature>
<feature type="non-terminal residue" evidence="3">
    <location>
        <position position="1"/>
    </location>
</feature>
<dbReference type="PANTHER" id="PTHR45890:SF1">
    <property type="entry name" value="AARF DOMAIN CONTAINING KINASE 2"/>
    <property type="match status" value="1"/>
</dbReference>
<evidence type="ECO:0000313" key="3">
    <source>
        <dbReference type="EMBL" id="CAG5131944.1"/>
    </source>
</evidence>
<dbReference type="SUPFAM" id="SSF56112">
    <property type="entry name" value="Protein kinase-like (PK-like)"/>
    <property type="match status" value="1"/>
</dbReference>
<reference evidence="3" key="1">
    <citation type="submission" date="2021-04" db="EMBL/GenBank/DDBJ databases">
        <authorList>
            <consortium name="Molecular Ecology Group"/>
        </authorList>
    </citation>
    <scope>NUCLEOTIDE SEQUENCE</scope>
</reference>
<dbReference type="PANTHER" id="PTHR45890">
    <property type="entry name" value="AARF DOMAIN CONTAINING KINASE 2 (PREDICTED)"/>
    <property type="match status" value="1"/>
</dbReference>
<sequence length="283" mass="32508">VLHPNIWETFHRDLKLMKTAAKYLTIMFPRLHWVNLNQCVQEFSATMHRQLDMRYESQSLQKFAHDLRSFPRVTVPQPVPFFVRHNILVETFEDGVSMCQILTSADHSAQLKKELAGIGLDLLLQMIFVNNFVHADLHPGNLLVQNIDSFQLENVIQRNTWDTMALDITPEVQASLRLVMLDCGITASLSPDERLKFREVFIAVIRGQGEVVADLFLQKSPENHCTDPELFRKEMAQLVAKGRQNLNSVSKIRVAELMNELFTMLSRHKIQLDSSFVTIVLAI</sequence>
<comment type="caution">
    <text evidence="3">The sequence shown here is derived from an EMBL/GenBank/DDBJ whole genome shotgun (WGS) entry which is preliminary data.</text>
</comment>
<dbReference type="Pfam" id="PF03109">
    <property type="entry name" value="ABC1"/>
    <property type="match status" value="1"/>
</dbReference>
<dbReference type="AlphaFoldDB" id="A0A8S3ZQR4"/>
<gene>
    <name evidence="3" type="ORF">CUNI_LOCUS17502</name>
</gene>
<keyword evidence="4" id="KW-1185">Reference proteome</keyword>
<protein>
    <recommendedName>
        <fullName evidence="2">ABC1 atypical kinase-like domain-containing protein</fullName>
    </recommendedName>
</protein>
<dbReference type="Proteomes" id="UP000678393">
    <property type="component" value="Unassembled WGS sequence"/>
</dbReference>
<dbReference type="OrthoDB" id="427480at2759"/>
<feature type="non-terminal residue" evidence="3">
    <location>
        <position position="283"/>
    </location>
</feature>
<evidence type="ECO:0000259" key="2">
    <source>
        <dbReference type="Pfam" id="PF03109"/>
    </source>
</evidence>
<organism evidence="3 4">
    <name type="scientific">Candidula unifasciata</name>
    <dbReference type="NCBI Taxonomy" id="100452"/>
    <lineage>
        <taxon>Eukaryota</taxon>
        <taxon>Metazoa</taxon>
        <taxon>Spiralia</taxon>
        <taxon>Lophotrochozoa</taxon>
        <taxon>Mollusca</taxon>
        <taxon>Gastropoda</taxon>
        <taxon>Heterobranchia</taxon>
        <taxon>Euthyneura</taxon>
        <taxon>Panpulmonata</taxon>
        <taxon>Eupulmonata</taxon>
        <taxon>Stylommatophora</taxon>
        <taxon>Helicina</taxon>
        <taxon>Helicoidea</taxon>
        <taxon>Geomitridae</taxon>
        <taxon>Candidula</taxon>
    </lineage>
</organism>
<dbReference type="InterPro" id="IPR052402">
    <property type="entry name" value="ADCK_kinase"/>
</dbReference>
<dbReference type="InterPro" id="IPR011009">
    <property type="entry name" value="Kinase-like_dom_sf"/>
</dbReference>
<dbReference type="EMBL" id="CAJHNH020004971">
    <property type="protein sequence ID" value="CAG5131944.1"/>
    <property type="molecule type" value="Genomic_DNA"/>
</dbReference>
<evidence type="ECO:0000313" key="4">
    <source>
        <dbReference type="Proteomes" id="UP000678393"/>
    </source>
</evidence>
<accession>A0A8S3ZQR4</accession>
<dbReference type="InterPro" id="IPR004147">
    <property type="entry name" value="ABC1_dom"/>
</dbReference>
<comment type="similarity">
    <text evidence="1">Belongs to the protein kinase superfamily. ADCK protein kinase family.</text>
</comment>
<proteinExistence type="inferred from homology"/>
<dbReference type="GO" id="GO:0005739">
    <property type="term" value="C:mitochondrion"/>
    <property type="evidence" value="ECO:0007669"/>
    <property type="project" value="TreeGrafter"/>
</dbReference>
<name>A0A8S3ZQR4_9EUPU</name>
<evidence type="ECO:0000256" key="1">
    <source>
        <dbReference type="ARBA" id="ARBA00009670"/>
    </source>
</evidence>